<dbReference type="Proteomes" id="UP000323506">
    <property type="component" value="Chromosome D10"/>
</dbReference>
<keyword evidence="3" id="KW-1185">Reference proteome</keyword>
<gene>
    <name evidence="2" type="ORF">ES288_D10G136000v1</name>
</gene>
<sequence>MCPGSDLESRGSTLNGDHQNQLLKSYNEETGDGDKFIHGFLRKIQVRQLLSRLPLNETREPLNQASLPLSLSLSLSLSHHKHLLCLENRKILNKTSFFSLHFLATCTF</sequence>
<evidence type="ECO:0000313" key="2">
    <source>
        <dbReference type="EMBL" id="TYG49954.1"/>
    </source>
</evidence>
<dbReference type="AlphaFoldDB" id="A0A5D2AYE3"/>
<protein>
    <submittedName>
        <fullName evidence="2">Uncharacterized protein</fullName>
    </submittedName>
</protein>
<feature type="region of interest" description="Disordered" evidence="1">
    <location>
        <begin position="1"/>
        <end position="25"/>
    </location>
</feature>
<reference evidence="2 3" key="1">
    <citation type="submission" date="2019-06" db="EMBL/GenBank/DDBJ databases">
        <title>WGS assembly of Gossypium darwinii.</title>
        <authorList>
            <person name="Chen Z.J."/>
            <person name="Sreedasyam A."/>
            <person name="Ando A."/>
            <person name="Song Q."/>
            <person name="De L."/>
            <person name="Hulse-Kemp A."/>
            <person name="Ding M."/>
            <person name="Ye W."/>
            <person name="Kirkbride R."/>
            <person name="Jenkins J."/>
            <person name="Plott C."/>
            <person name="Lovell J."/>
            <person name="Lin Y.-M."/>
            <person name="Vaughn R."/>
            <person name="Liu B."/>
            <person name="Li W."/>
            <person name="Simpson S."/>
            <person name="Scheffler B."/>
            <person name="Saski C."/>
            <person name="Grover C."/>
            <person name="Hu G."/>
            <person name="Conover J."/>
            <person name="Carlson J."/>
            <person name="Shu S."/>
            <person name="Boston L."/>
            <person name="Williams M."/>
            <person name="Peterson D."/>
            <person name="Mcgee K."/>
            <person name="Jones D."/>
            <person name="Wendel J."/>
            <person name="Stelly D."/>
            <person name="Grimwood J."/>
            <person name="Schmutz J."/>
        </authorList>
    </citation>
    <scope>NUCLEOTIDE SEQUENCE [LARGE SCALE GENOMIC DNA]</scope>
    <source>
        <strain evidence="2">1808015.09</strain>
    </source>
</reference>
<name>A0A5D2AYE3_GOSDA</name>
<proteinExistence type="predicted"/>
<evidence type="ECO:0000313" key="3">
    <source>
        <dbReference type="Proteomes" id="UP000323506"/>
    </source>
</evidence>
<dbReference type="EMBL" id="CM017710">
    <property type="protein sequence ID" value="TYG49954.1"/>
    <property type="molecule type" value="Genomic_DNA"/>
</dbReference>
<accession>A0A5D2AYE3</accession>
<organism evidence="2 3">
    <name type="scientific">Gossypium darwinii</name>
    <name type="common">Darwin's cotton</name>
    <name type="synonym">Gossypium barbadense var. darwinii</name>
    <dbReference type="NCBI Taxonomy" id="34276"/>
    <lineage>
        <taxon>Eukaryota</taxon>
        <taxon>Viridiplantae</taxon>
        <taxon>Streptophyta</taxon>
        <taxon>Embryophyta</taxon>
        <taxon>Tracheophyta</taxon>
        <taxon>Spermatophyta</taxon>
        <taxon>Magnoliopsida</taxon>
        <taxon>eudicotyledons</taxon>
        <taxon>Gunneridae</taxon>
        <taxon>Pentapetalae</taxon>
        <taxon>rosids</taxon>
        <taxon>malvids</taxon>
        <taxon>Malvales</taxon>
        <taxon>Malvaceae</taxon>
        <taxon>Malvoideae</taxon>
        <taxon>Gossypium</taxon>
    </lineage>
</organism>
<feature type="compositionally biased region" description="Polar residues" evidence="1">
    <location>
        <begin position="10"/>
        <end position="24"/>
    </location>
</feature>
<evidence type="ECO:0000256" key="1">
    <source>
        <dbReference type="SAM" id="MobiDB-lite"/>
    </source>
</evidence>